<feature type="compositionally biased region" description="Low complexity" evidence="1">
    <location>
        <begin position="244"/>
        <end position="253"/>
    </location>
</feature>
<organism evidence="3 4">
    <name type="scientific">Nocardioides aquaticus</name>
    <dbReference type="NCBI Taxonomy" id="160826"/>
    <lineage>
        <taxon>Bacteria</taxon>
        <taxon>Bacillati</taxon>
        <taxon>Actinomycetota</taxon>
        <taxon>Actinomycetes</taxon>
        <taxon>Propionibacteriales</taxon>
        <taxon>Nocardioidaceae</taxon>
        <taxon>Nocardioides</taxon>
    </lineage>
</organism>
<feature type="domain" description="LysR substrate-binding" evidence="2">
    <location>
        <begin position="17"/>
        <end position="221"/>
    </location>
</feature>
<evidence type="ECO:0000259" key="2">
    <source>
        <dbReference type="Pfam" id="PF03466"/>
    </source>
</evidence>
<dbReference type="InterPro" id="IPR050950">
    <property type="entry name" value="HTH-type_LysR_regulators"/>
</dbReference>
<accession>A0ABX8EJF2</accession>
<dbReference type="InterPro" id="IPR005119">
    <property type="entry name" value="LysR_subst-bd"/>
</dbReference>
<dbReference type="RefSeq" id="WP_246535557.1">
    <property type="nucleotide sequence ID" value="NZ_CP075371.1"/>
</dbReference>
<feature type="region of interest" description="Disordered" evidence="1">
    <location>
        <begin position="230"/>
        <end position="253"/>
    </location>
</feature>
<sequence length="253" mass="26052">MLAEHDRALAHFEGFLRGERGTVSVAVLPSLAATLLPPVLAAYRAARPDVAVEVRDGLAAEVTALVLSGAVDLALTVADDLPAALQAVTIAEDDYFLLVPARHALATRPAVTWADLGGEPFVAFDHASSIRTFTDRVLVREQVPLGPVTEARNVGSVAGLVGAGLGVSVVPALVLPMTGFADVVAVPLRDPVGRRAVRLLRDPRRPVAPAVAGLVTMLADAATHGIRLPAGARWTEPGPPGPRLSPSSAGAPG</sequence>
<dbReference type="PANTHER" id="PTHR30419">
    <property type="entry name" value="HTH-TYPE TRANSCRIPTIONAL REGULATOR YBHD"/>
    <property type="match status" value="1"/>
</dbReference>
<keyword evidence="4" id="KW-1185">Reference proteome</keyword>
<protein>
    <submittedName>
        <fullName evidence="3">HTH-type transcriptional regulator GltC</fullName>
    </submittedName>
</protein>
<dbReference type="CDD" id="cd08440">
    <property type="entry name" value="PBP2_LTTR_like_4"/>
    <property type="match status" value="1"/>
</dbReference>
<evidence type="ECO:0000313" key="4">
    <source>
        <dbReference type="Proteomes" id="UP000679307"/>
    </source>
</evidence>
<dbReference type="Pfam" id="PF03466">
    <property type="entry name" value="LysR_substrate"/>
    <property type="match status" value="1"/>
</dbReference>
<reference evidence="3 4" key="1">
    <citation type="submission" date="2021-05" db="EMBL/GenBank/DDBJ databases">
        <title>Complete genome of Nocardioides aquaticus KCTC 9944T isolated from meromictic and hypersaline Ekho Lake, Antarctica.</title>
        <authorList>
            <person name="Hwang K."/>
            <person name="Kim K.M."/>
            <person name="Choe H."/>
        </authorList>
    </citation>
    <scope>NUCLEOTIDE SEQUENCE [LARGE SCALE GENOMIC DNA]</scope>
    <source>
        <strain evidence="3 4">KCTC 9944</strain>
    </source>
</reference>
<evidence type="ECO:0000256" key="1">
    <source>
        <dbReference type="SAM" id="MobiDB-lite"/>
    </source>
</evidence>
<gene>
    <name evidence="3" type="primary">gltC</name>
    <name evidence="3" type="ORF">ENKNEFLB_02885</name>
</gene>
<dbReference type="Proteomes" id="UP000679307">
    <property type="component" value="Chromosome"/>
</dbReference>
<dbReference type="EMBL" id="CP075371">
    <property type="protein sequence ID" value="QVT80486.1"/>
    <property type="molecule type" value="Genomic_DNA"/>
</dbReference>
<name>A0ABX8EJF2_9ACTN</name>
<evidence type="ECO:0000313" key="3">
    <source>
        <dbReference type="EMBL" id="QVT80486.1"/>
    </source>
</evidence>
<proteinExistence type="predicted"/>